<dbReference type="AlphaFoldDB" id="A0A838L7E5"/>
<dbReference type="EMBL" id="JACEIB010000024">
    <property type="protein sequence ID" value="MBA2935241.1"/>
    <property type="molecule type" value="Genomic_DNA"/>
</dbReference>
<name>A0A838L7E5_9SPHN</name>
<proteinExistence type="predicted"/>
<dbReference type="Proteomes" id="UP000570166">
    <property type="component" value="Unassembled WGS sequence"/>
</dbReference>
<evidence type="ECO:0000313" key="1">
    <source>
        <dbReference type="EMBL" id="MBA2935241.1"/>
    </source>
</evidence>
<accession>A0A838L7E5</accession>
<keyword evidence="2" id="KW-1185">Reference proteome</keyword>
<protein>
    <submittedName>
        <fullName evidence="1">Uncharacterized protein</fullName>
    </submittedName>
</protein>
<comment type="caution">
    <text evidence="1">The sequence shown here is derived from an EMBL/GenBank/DDBJ whole genome shotgun (WGS) entry which is preliminary data.</text>
</comment>
<gene>
    <name evidence="1" type="ORF">HZF05_14225</name>
</gene>
<sequence length="64" mass="6819">MMGTDCDAAGIGGSDPDFWSAPCPRCDEQAEHGCYEQVAGSVNIYLTVRCAHCGFASGFDWLTP</sequence>
<reference evidence="1 2" key="1">
    <citation type="submission" date="2020-07" db="EMBL/GenBank/DDBJ databases">
        <authorList>
            <person name="Sun Q."/>
        </authorList>
    </citation>
    <scope>NUCLEOTIDE SEQUENCE [LARGE SCALE GENOMIC DNA]</scope>
    <source>
        <strain evidence="1 2">CGMCC 1.13654</strain>
    </source>
</reference>
<dbReference type="RefSeq" id="WP_160363822.1">
    <property type="nucleotide sequence ID" value="NZ_JACEIB010000024.1"/>
</dbReference>
<evidence type="ECO:0000313" key="2">
    <source>
        <dbReference type="Proteomes" id="UP000570166"/>
    </source>
</evidence>
<organism evidence="1 2">
    <name type="scientific">Sphingomonas chungangi</name>
    <dbReference type="NCBI Taxonomy" id="2683589"/>
    <lineage>
        <taxon>Bacteria</taxon>
        <taxon>Pseudomonadati</taxon>
        <taxon>Pseudomonadota</taxon>
        <taxon>Alphaproteobacteria</taxon>
        <taxon>Sphingomonadales</taxon>
        <taxon>Sphingomonadaceae</taxon>
        <taxon>Sphingomonas</taxon>
    </lineage>
</organism>